<protein>
    <submittedName>
        <fullName evidence="3">Transposon TX1 uncharacterized 149 kDa protein</fullName>
    </submittedName>
</protein>
<dbReference type="CDD" id="cd01650">
    <property type="entry name" value="RT_nLTR_like"/>
    <property type="match status" value="1"/>
</dbReference>
<dbReference type="GO" id="GO:0003677">
    <property type="term" value="F:DNA binding"/>
    <property type="evidence" value="ECO:0007669"/>
    <property type="project" value="InterPro"/>
</dbReference>
<evidence type="ECO:0000313" key="4">
    <source>
        <dbReference type="Proteomes" id="UP000288805"/>
    </source>
</evidence>
<dbReference type="InterPro" id="IPR036691">
    <property type="entry name" value="Endo/exonu/phosph_ase_sf"/>
</dbReference>
<dbReference type="Gene3D" id="3.60.10.10">
    <property type="entry name" value="Endonuclease/exonuclease/phosphatase"/>
    <property type="match status" value="1"/>
</dbReference>
<comment type="caution">
    <text evidence="3">The sequence shown here is derived from an EMBL/GenBank/DDBJ whole genome shotgun (WGS) entry which is preliminary data.</text>
</comment>
<evidence type="ECO:0000256" key="1">
    <source>
        <dbReference type="SAM" id="MobiDB-lite"/>
    </source>
</evidence>
<proteinExistence type="predicted"/>
<dbReference type="Pfam" id="PF00078">
    <property type="entry name" value="RVT_1"/>
    <property type="match status" value="1"/>
</dbReference>
<dbReference type="PANTHER" id="PTHR33116:SF78">
    <property type="entry name" value="OS12G0587133 PROTEIN"/>
    <property type="match status" value="1"/>
</dbReference>
<dbReference type="SUPFAM" id="SSF56219">
    <property type="entry name" value="DNase I-like"/>
    <property type="match status" value="1"/>
</dbReference>
<dbReference type="InterPro" id="IPR000477">
    <property type="entry name" value="RT_dom"/>
</dbReference>
<reference evidence="3 4" key="1">
    <citation type="journal article" date="2018" name="PLoS Genet.">
        <title>Population sequencing reveals clonal diversity and ancestral inbreeding in the grapevine cultivar Chardonnay.</title>
        <authorList>
            <person name="Roach M.J."/>
            <person name="Johnson D.L."/>
            <person name="Bohlmann J."/>
            <person name="van Vuuren H.J."/>
            <person name="Jones S.J."/>
            <person name="Pretorius I.S."/>
            <person name="Schmidt S.A."/>
            <person name="Borneman A.R."/>
        </authorList>
    </citation>
    <scope>NUCLEOTIDE SEQUENCE [LARGE SCALE GENOMIC DNA]</scope>
    <source>
        <strain evidence="4">cv. Chardonnay</strain>
        <tissue evidence="3">Leaf</tissue>
    </source>
</reference>
<dbReference type="PROSITE" id="PS00726">
    <property type="entry name" value="AP_NUCLEASE_F1_1"/>
    <property type="match status" value="1"/>
</dbReference>
<dbReference type="EMBL" id="QGNW01002663">
    <property type="protein sequence ID" value="RVW13148.1"/>
    <property type="molecule type" value="Genomic_DNA"/>
</dbReference>
<dbReference type="InterPro" id="IPR020847">
    <property type="entry name" value="AP_endonuclease_F1_BS"/>
</dbReference>
<dbReference type="SUPFAM" id="SSF56672">
    <property type="entry name" value="DNA/RNA polymerases"/>
    <property type="match status" value="1"/>
</dbReference>
<gene>
    <name evidence="3" type="primary">YTX2_783</name>
    <name evidence="3" type="ORF">CK203_104977</name>
</gene>
<dbReference type="Proteomes" id="UP000288805">
    <property type="component" value="Unassembled WGS sequence"/>
</dbReference>
<organism evidence="3 4">
    <name type="scientific">Vitis vinifera</name>
    <name type="common">Grape</name>
    <dbReference type="NCBI Taxonomy" id="29760"/>
    <lineage>
        <taxon>Eukaryota</taxon>
        <taxon>Viridiplantae</taxon>
        <taxon>Streptophyta</taxon>
        <taxon>Embryophyta</taxon>
        <taxon>Tracheophyta</taxon>
        <taxon>Spermatophyta</taxon>
        <taxon>Magnoliopsida</taxon>
        <taxon>eudicotyledons</taxon>
        <taxon>Gunneridae</taxon>
        <taxon>Pentapetalae</taxon>
        <taxon>rosids</taxon>
        <taxon>Vitales</taxon>
        <taxon>Vitaceae</taxon>
        <taxon>Viteae</taxon>
        <taxon>Vitis</taxon>
    </lineage>
</organism>
<feature type="region of interest" description="Disordered" evidence="1">
    <location>
        <begin position="516"/>
        <end position="544"/>
    </location>
</feature>
<feature type="compositionally biased region" description="Basic residues" evidence="1">
    <location>
        <begin position="482"/>
        <end position="492"/>
    </location>
</feature>
<evidence type="ECO:0000259" key="2">
    <source>
        <dbReference type="PROSITE" id="PS50878"/>
    </source>
</evidence>
<accession>A0A438BQB2</accession>
<evidence type="ECO:0000313" key="3">
    <source>
        <dbReference type="EMBL" id="RVW13148.1"/>
    </source>
</evidence>
<feature type="compositionally biased region" description="Basic and acidic residues" evidence="1">
    <location>
        <begin position="463"/>
        <end position="481"/>
    </location>
</feature>
<dbReference type="GO" id="GO:0004519">
    <property type="term" value="F:endonuclease activity"/>
    <property type="evidence" value="ECO:0007669"/>
    <property type="project" value="InterPro"/>
</dbReference>
<dbReference type="Pfam" id="PF13966">
    <property type="entry name" value="zf-RVT"/>
    <property type="match status" value="1"/>
</dbReference>
<feature type="region of interest" description="Disordered" evidence="1">
    <location>
        <begin position="448"/>
        <end position="501"/>
    </location>
</feature>
<dbReference type="InterPro" id="IPR026960">
    <property type="entry name" value="RVT-Znf"/>
</dbReference>
<dbReference type="PANTHER" id="PTHR33116">
    <property type="entry name" value="REVERSE TRANSCRIPTASE ZINC-BINDING DOMAIN-CONTAINING PROTEIN-RELATED-RELATED"/>
    <property type="match status" value="1"/>
</dbReference>
<feature type="domain" description="Reverse transcriptase" evidence="2">
    <location>
        <begin position="1144"/>
        <end position="1393"/>
    </location>
</feature>
<dbReference type="InterPro" id="IPR043502">
    <property type="entry name" value="DNA/RNA_pol_sf"/>
</dbReference>
<name>A0A438BQB2_VITVI</name>
<sequence length="1769" mass="201391">MVKSSKAKRHQQVEFEGLNGGTWVSVTERSRGFVVSIGFDMEELDWLMEHLKKAVEREVHENYRICYKKETFISCRPEGVKGKGWEDLRKAILSVQEYSERDGGASKEKNGDIRMNRDTFRGGRSYAEVVAEAGLRTGGTLSAGKWARAVICESQEKVQDWTHEGRAIARMMGMKGMVSINPISAFKGCFFVSSTRRAERVHDQGRLSVKGRTILLRKWSPKENMVVQGKFRRGWLVLKGLPFHLWDEVQLNFILKKWGRVTKVAKETLKLVDLTRAKLWVEMLPNVVLPALLEVEDGEWSYTVAVSVTGEDEDADAVTSEINRSRNEWVRVGGCVSQSSKAAEGLRGSVRDIECYRKRRLPRARYRQSRTCLADKGEIGGGWSRSGQAEAIFIGPEHESSFKAHKVRAQSGMRHRGLQDGPDAPQATSLHRLRPFLPSELLLLQRRSRRSVQTVQGPAPRFSLEKKEERSPLVWKSGREGKKSKRGRGKPRGSHERCYAGGRDGNFKEDVVYPLPSKRRSTTGTSCCSEPIFTRGSSSSSEDRNMEEEFGMGFQMERGIRVNPLSRCPLSGNLSKEDTSASRVEVKGGLTGRVGFDPRGYSVMGSPSNSIIRGKGLIFEGFCEIPGAKNLESPTENQGISKNFEKGGVDYLNHGDIPDRVEEENQCALSNQMTESCTLRILLSGRIRRFRVISLLMVCPPGKWPKCERYYALLTLRCILGGRAEAPQGIETCWFWLGRLGSLCFPMKIISWNVRGLGSRNKRRMVKDFLRSENPDVVMIQETKKENCDRRFVGSVWTVRNKDWVALPASGASGGILIIWDSKNLRREEVVIGSFSVSVKFSLDGCGPLWISAVYGPNSPSLRKDFWVELFDIYGLQEALIRRTSDHWPIVMDTNPFMWGPTPFRFENMWLQHTNFKENFRDWWSGFQGNGWEGHKFMRRLQYVKAKLKEWNKFSFGELKEKKKSILNDLANFDAIEQEGGLNPDLLSQRASRKGELEELILREEIHWRQKAKVKWVKEGDCNSKFYHKVANGRRNRKYIKELENERGLVLKNAESITEEILHYFEKLYTNPTGESWGVEGLDWSPISEESALRLDSPFTEEEISKAIFQLDRDKAPGPDGFTIAVFQECWDVIKEDLVRVFAEFHRSGIINQSTNASFIVLIPKKSLSKRISDFRPISLITSLYKIIAKVLSGRLRGVLHETIHYTQGAFVQGRQILDAVLIANEIVDREEEKKGFSPRWRKWMSGCLSSVSYAILVNGSAKGWVKASRGLRQGDPLSPFLFTLVADVLSRMLMRAEERNMMEGFRVGRNRTRVSHLQFADDTIFFSNSREEELQTLKSLLLVFGHISGLKVNLNKSSIYGINLDQAHLSRLAEMLDCKASGWPILYLGLPLGGNPKACGFWDPVVERISSRLDGWQKAYLSFGGRITLIQSCLTHLPSYFLSLFKIPASVAAKIERLQRDFLWSGVGEGKRDHLVRWDVVCKPKTIGGLGLGNISWRNLALLGKWLWRYPREGSALWHQVILSIYGSHSNGWDANTLVRWSHRCPWKAIAQVFQGFSLITRYVVGNGERIRFWEDLWWGDQPLGTQYPRLFRVVVDKNISISSVLGPSRPFLWNLNFRRNLSDSEIEDLEGLMRSLDDLYLSPSVPDARLWPLSSSGLFSVKSFFLALSQSSGSPQNFPSKFVWNSQVPFKVKSFVWLVAHKKVNTNDMLQVRRPYKALSPDICILCMKHGESADHLFLHCSLTIGLWHRLFQLAKMDWVPQGAYMT</sequence>
<dbReference type="PROSITE" id="PS50878">
    <property type="entry name" value="RT_POL"/>
    <property type="match status" value="1"/>
</dbReference>
<feature type="region of interest" description="Disordered" evidence="1">
    <location>
        <begin position="412"/>
        <end position="432"/>
    </location>
</feature>
<dbReference type="GO" id="GO:0006281">
    <property type="term" value="P:DNA repair"/>
    <property type="evidence" value="ECO:0007669"/>
    <property type="project" value="InterPro"/>
</dbReference>